<feature type="signal peptide" evidence="8">
    <location>
        <begin position="1"/>
        <end position="20"/>
    </location>
</feature>
<dbReference type="PIRSF" id="PIRSF006076">
    <property type="entry name" value="OM_assembly_OMP85"/>
    <property type="match status" value="1"/>
</dbReference>
<dbReference type="EMBL" id="BAABFL010000481">
    <property type="protein sequence ID" value="GAA4652800.1"/>
    <property type="molecule type" value="Genomic_DNA"/>
</dbReference>
<protein>
    <recommendedName>
        <fullName evidence="8 9">Outer membrane protein assembly factor BamA</fullName>
    </recommendedName>
</protein>
<dbReference type="InterPro" id="IPR039910">
    <property type="entry name" value="D15-like"/>
</dbReference>
<keyword evidence="2 8" id="KW-1134">Transmembrane beta strand</keyword>
<feature type="domain" description="POTRA" evidence="10">
    <location>
        <begin position="263"/>
        <end position="341"/>
    </location>
</feature>
<evidence type="ECO:0000313" key="11">
    <source>
        <dbReference type="EMBL" id="GAA4652800.1"/>
    </source>
</evidence>
<dbReference type="Gene3D" id="3.10.20.310">
    <property type="entry name" value="membrane protein fhac"/>
    <property type="match status" value="5"/>
</dbReference>
<proteinExistence type="inferred from homology"/>
<dbReference type="NCBIfam" id="TIGR03303">
    <property type="entry name" value="OM_YaeT"/>
    <property type="match status" value="1"/>
</dbReference>
<comment type="subunit">
    <text evidence="8">Part of the Bam complex.</text>
</comment>
<keyword evidence="4 8" id="KW-0732">Signal</keyword>
<keyword evidence="12" id="KW-1185">Reference proteome</keyword>
<dbReference type="PROSITE" id="PS51779">
    <property type="entry name" value="POTRA"/>
    <property type="match status" value="5"/>
</dbReference>
<evidence type="ECO:0000313" key="12">
    <source>
        <dbReference type="Proteomes" id="UP001500604"/>
    </source>
</evidence>
<dbReference type="InterPro" id="IPR023707">
    <property type="entry name" value="OM_assembly_BamA"/>
</dbReference>
<comment type="function">
    <text evidence="8">Part of the outer membrane protein assembly complex, which is involved in assembly and insertion of beta-barrel proteins into the outer membrane.</text>
</comment>
<feature type="domain" description="POTRA" evidence="10">
    <location>
        <begin position="21"/>
        <end position="88"/>
    </location>
</feature>
<comment type="subcellular location">
    <subcellularLocation>
        <location evidence="8">Cell outer membrane</location>
    </subcellularLocation>
    <subcellularLocation>
        <location evidence="1">Membrane</location>
    </subcellularLocation>
</comment>
<evidence type="ECO:0000256" key="7">
    <source>
        <dbReference type="ARBA" id="ARBA00023237"/>
    </source>
</evidence>
<dbReference type="InterPro" id="IPR000184">
    <property type="entry name" value="Bac_surfAg_D15"/>
</dbReference>
<accession>A0ABP8V9V3</accession>
<keyword evidence="7 8" id="KW-0998">Cell outer membrane</keyword>
<keyword evidence="5 8" id="KW-0677">Repeat</keyword>
<dbReference type="Pfam" id="PF01103">
    <property type="entry name" value="Omp85"/>
    <property type="match status" value="1"/>
</dbReference>
<evidence type="ECO:0000256" key="2">
    <source>
        <dbReference type="ARBA" id="ARBA00022452"/>
    </source>
</evidence>
<evidence type="ECO:0000256" key="6">
    <source>
        <dbReference type="ARBA" id="ARBA00023136"/>
    </source>
</evidence>
<reference evidence="12" key="1">
    <citation type="journal article" date="2019" name="Int. J. Syst. Evol. Microbiol.">
        <title>The Global Catalogue of Microorganisms (GCM) 10K type strain sequencing project: providing services to taxonomists for standard genome sequencing and annotation.</title>
        <authorList>
            <consortium name="The Broad Institute Genomics Platform"/>
            <consortium name="The Broad Institute Genome Sequencing Center for Infectious Disease"/>
            <person name="Wu L."/>
            <person name="Ma J."/>
        </authorList>
    </citation>
    <scope>NUCLEOTIDE SEQUENCE [LARGE SCALE GENOMIC DNA]</scope>
    <source>
        <strain evidence="12">JCM 17805</strain>
    </source>
</reference>
<gene>
    <name evidence="8 11" type="primary">bamA</name>
    <name evidence="11" type="ORF">GCM10023116_50840</name>
</gene>
<name>A0ABP8V9V3_9GAMM</name>
<sequence length="776" mass="85819" precursor="true">MNRLLLPFVAGALVAGQANAFVINDIRLDGLQRISAGTVFNALPVAIGDDVDNPELADAVRALFKTGYFQDIQMGRDGNVLVVTVVERPSISEIKIEGNKAIKTEDLKKGLKQAGLADGEIFQQATLEAIRMELERQYVAQGRYGASIKANVEPQPRNRVAITIDIKEGKVSTIQHVNIVGNKVFNSEELLELFELKPSGWLSFYSNDDKYSREKLSGDLERLRSWYLDRGYINFNINSTQVSITPDKESVYITVNVDEGQKYSVKNVKLAGDLVVPEEQVKALLLVKDGQTFSRKRITTTEDLITRRLGSEGYAFANVTGIPQTNEEDHTVDITFFVEPGRRTYVRRINFQGNTKTEDEVLRREMRQMEGAAASTYKIEQSKVRLNRLGYFKEVTSETTPVPGTSDQVDVNYTVEEQPSGAITASIGFSQGDGLILGGSISQSNFLGTGNRVSLSANTSKYRKLYSFGFTDPFYTVDGVSRGYNVYYSETDYDETDVTNYNVDTMGADMTFGYPISETSSLNFGVGIESSTIKEGNDPAWIVSHFLKDEGDKFTNFKGTIGWSESTLNHGLLPTKGYSQGVSMEVALPGSDLHFYKLHYRGQYFFPLASDYSVRFHTRLGYGGAYGSTSKLPFYENFYGGGFGSIRGYKDNTLGPRALQSDGDYDPIGGNVMVEGGVELLFPLPFVKDQRSMRTVLFLDAGNVFDTDCSTAKDSNGKDQVKMCSKPDVGDLRYSAGVGLTWITPLGPLTFSLAKALNNKDDDETQVFQFSLGAPF</sequence>
<dbReference type="PANTHER" id="PTHR12815">
    <property type="entry name" value="SORTING AND ASSEMBLY MACHINERY SAMM50 PROTEIN FAMILY MEMBER"/>
    <property type="match status" value="1"/>
</dbReference>
<comment type="similarity">
    <text evidence="8">Belongs to the BamA family.</text>
</comment>
<evidence type="ECO:0000256" key="4">
    <source>
        <dbReference type="ARBA" id="ARBA00022729"/>
    </source>
</evidence>
<dbReference type="HAMAP" id="MF_01430">
    <property type="entry name" value="OM_assembly_BamA"/>
    <property type="match status" value="1"/>
</dbReference>
<keyword evidence="6 8" id="KW-0472">Membrane</keyword>
<feature type="domain" description="POTRA" evidence="10">
    <location>
        <begin position="344"/>
        <end position="418"/>
    </location>
</feature>
<evidence type="ECO:0000259" key="10">
    <source>
        <dbReference type="PROSITE" id="PS51779"/>
    </source>
</evidence>
<comment type="caution">
    <text evidence="11">The sequence shown here is derived from an EMBL/GenBank/DDBJ whole genome shotgun (WGS) entry which is preliminary data.</text>
</comment>
<feature type="domain" description="POTRA" evidence="10">
    <location>
        <begin position="89"/>
        <end position="169"/>
    </location>
</feature>
<dbReference type="RefSeq" id="WP_345199433.1">
    <property type="nucleotide sequence ID" value="NZ_BAABFL010000481.1"/>
</dbReference>
<organism evidence="11 12">
    <name type="scientific">Kistimonas scapharcae</name>
    <dbReference type="NCBI Taxonomy" id="1036133"/>
    <lineage>
        <taxon>Bacteria</taxon>
        <taxon>Pseudomonadati</taxon>
        <taxon>Pseudomonadota</taxon>
        <taxon>Gammaproteobacteria</taxon>
        <taxon>Oceanospirillales</taxon>
        <taxon>Endozoicomonadaceae</taxon>
        <taxon>Kistimonas</taxon>
    </lineage>
</organism>
<dbReference type="Gene3D" id="2.40.160.50">
    <property type="entry name" value="membrane protein fhac: a member of the omp85/tpsb transporter family"/>
    <property type="match status" value="1"/>
</dbReference>
<dbReference type="InterPro" id="IPR034746">
    <property type="entry name" value="POTRA"/>
</dbReference>
<evidence type="ECO:0000256" key="9">
    <source>
        <dbReference type="NCBIfam" id="TIGR03303"/>
    </source>
</evidence>
<feature type="domain" description="POTRA" evidence="10">
    <location>
        <begin position="172"/>
        <end position="260"/>
    </location>
</feature>
<dbReference type="Pfam" id="PF07244">
    <property type="entry name" value="POTRA"/>
    <property type="match status" value="4"/>
</dbReference>
<evidence type="ECO:0000256" key="5">
    <source>
        <dbReference type="ARBA" id="ARBA00022737"/>
    </source>
</evidence>
<dbReference type="InterPro" id="IPR010827">
    <property type="entry name" value="BamA/TamA_POTRA"/>
</dbReference>
<dbReference type="Proteomes" id="UP001500604">
    <property type="component" value="Unassembled WGS sequence"/>
</dbReference>
<dbReference type="PANTHER" id="PTHR12815:SF23">
    <property type="entry name" value="OUTER MEMBRANE PROTEIN ASSEMBLY FACTOR BAMA"/>
    <property type="match status" value="1"/>
</dbReference>
<evidence type="ECO:0000256" key="1">
    <source>
        <dbReference type="ARBA" id="ARBA00004370"/>
    </source>
</evidence>
<evidence type="ECO:0000256" key="8">
    <source>
        <dbReference type="HAMAP-Rule" id="MF_01430"/>
    </source>
</evidence>
<evidence type="ECO:0000256" key="3">
    <source>
        <dbReference type="ARBA" id="ARBA00022692"/>
    </source>
</evidence>
<keyword evidence="3 8" id="KW-0812">Transmembrane</keyword>
<feature type="chain" id="PRO_5044913299" description="Outer membrane protein assembly factor BamA" evidence="8">
    <location>
        <begin position="21"/>
        <end position="776"/>
    </location>
</feature>